<keyword evidence="2" id="KW-1185">Reference proteome</keyword>
<proteinExistence type="predicted"/>
<name>A0AAN9PWA4_CANGL</name>
<protein>
    <submittedName>
        <fullName evidence="1">Uncharacterized protein</fullName>
    </submittedName>
</protein>
<dbReference type="Proteomes" id="UP001367508">
    <property type="component" value="Unassembled WGS sequence"/>
</dbReference>
<organism evidence="1 2">
    <name type="scientific">Canavalia gladiata</name>
    <name type="common">Sword bean</name>
    <name type="synonym">Dolichos gladiatus</name>
    <dbReference type="NCBI Taxonomy" id="3824"/>
    <lineage>
        <taxon>Eukaryota</taxon>
        <taxon>Viridiplantae</taxon>
        <taxon>Streptophyta</taxon>
        <taxon>Embryophyta</taxon>
        <taxon>Tracheophyta</taxon>
        <taxon>Spermatophyta</taxon>
        <taxon>Magnoliopsida</taxon>
        <taxon>eudicotyledons</taxon>
        <taxon>Gunneridae</taxon>
        <taxon>Pentapetalae</taxon>
        <taxon>rosids</taxon>
        <taxon>fabids</taxon>
        <taxon>Fabales</taxon>
        <taxon>Fabaceae</taxon>
        <taxon>Papilionoideae</taxon>
        <taxon>50 kb inversion clade</taxon>
        <taxon>NPAAA clade</taxon>
        <taxon>indigoferoid/millettioid clade</taxon>
        <taxon>Phaseoleae</taxon>
        <taxon>Canavalia</taxon>
    </lineage>
</organism>
<gene>
    <name evidence="1" type="ORF">VNO77_37922</name>
</gene>
<dbReference type="AlphaFoldDB" id="A0AAN9PWA4"/>
<dbReference type="EMBL" id="JAYMYQ010000009">
    <property type="protein sequence ID" value="KAK7313281.1"/>
    <property type="molecule type" value="Genomic_DNA"/>
</dbReference>
<sequence>MVAANLGQTHETKNLQGCSSLKEVKSLQDKYLSRKEGRRFRTPHSRLARQLENTLCVGVLFSLIHMFQLRAMLKPESQSPSNDRHRGRVLGYYMSAKRLATPTEILACSEPYDITLDSLAGDATSEGMCSQLGPGVPGKSRSRSIQKERVSLLGLHYDSYDSLNVEQ</sequence>
<comment type="caution">
    <text evidence="1">The sequence shown here is derived from an EMBL/GenBank/DDBJ whole genome shotgun (WGS) entry which is preliminary data.</text>
</comment>
<accession>A0AAN9PWA4</accession>
<evidence type="ECO:0000313" key="2">
    <source>
        <dbReference type="Proteomes" id="UP001367508"/>
    </source>
</evidence>
<evidence type="ECO:0000313" key="1">
    <source>
        <dbReference type="EMBL" id="KAK7313281.1"/>
    </source>
</evidence>
<reference evidence="1 2" key="1">
    <citation type="submission" date="2024-01" db="EMBL/GenBank/DDBJ databases">
        <title>The genomes of 5 underutilized Papilionoideae crops provide insights into root nodulation and disease resistanc.</title>
        <authorList>
            <person name="Jiang F."/>
        </authorList>
    </citation>
    <scope>NUCLEOTIDE SEQUENCE [LARGE SCALE GENOMIC DNA]</scope>
    <source>
        <strain evidence="1">LVBAO_FW01</strain>
        <tissue evidence="1">Leaves</tissue>
    </source>
</reference>